<gene>
    <name evidence="1" type="ORF">UU67_C0063G0002</name>
</gene>
<dbReference type="Proteomes" id="UP000034753">
    <property type="component" value="Unassembled WGS sequence"/>
</dbReference>
<dbReference type="EMBL" id="LCBN01000063">
    <property type="protein sequence ID" value="KKS11801.1"/>
    <property type="molecule type" value="Genomic_DNA"/>
</dbReference>
<protein>
    <submittedName>
        <fullName evidence="1">Aspartyl/Asparaginyl beta-hydroxylase</fullName>
    </submittedName>
</protein>
<dbReference type="InterPro" id="IPR027417">
    <property type="entry name" value="P-loop_NTPase"/>
</dbReference>
<reference evidence="1 2" key="1">
    <citation type="journal article" date="2015" name="Nature">
        <title>rRNA introns, odd ribosomes, and small enigmatic genomes across a large radiation of phyla.</title>
        <authorList>
            <person name="Brown C.T."/>
            <person name="Hug L.A."/>
            <person name="Thomas B.C."/>
            <person name="Sharon I."/>
            <person name="Castelle C.J."/>
            <person name="Singh A."/>
            <person name="Wilkins M.J."/>
            <person name="Williams K.H."/>
            <person name="Banfield J.F."/>
        </authorList>
    </citation>
    <scope>NUCLEOTIDE SEQUENCE [LARGE SCALE GENOMIC DNA]</scope>
</reference>
<organism evidence="1 2">
    <name type="scientific">Candidatus Daviesbacteria bacterium GW2011_GWB1_41_5</name>
    <dbReference type="NCBI Taxonomy" id="1618429"/>
    <lineage>
        <taxon>Bacteria</taxon>
        <taxon>Candidatus Daviesiibacteriota</taxon>
    </lineage>
</organism>
<dbReference type="PANTHER" id="PTHR33844">
    <property type="entry name" value="SULFOTRANSFER_1 DOMAIN-CONTAINING PROTEIN"/>
    <property type="match status" value="1"/>
</dbReference>
<dbReference type="SUPFAM" id="SSF52540">
    <property type="entry name" value="P-loop containing nucleoside triphosphate hydrolases"/>
    <property type="match status" value="1"/>
</dbReference>
<accession>A0A0G0YQ71</accession>
<evidence type="ECO:0000313" key="2">
    <source>
        <dbReference type="Proteomes" id="UP000034753"/>
    </source>
</evidence>
<dbReference type="PATRIC" id="fig|1618429.3.peg.1040"/>
<sequence>MNGIKEVEMRFPIDLLSRGGMYYIVSAILPKQHFSDPFMLDSLQYRFGIAEVSKDAPDEQNVLVRPLHYDENDSRIELTLLDDFIHTFTERDLLEDRLRFIFHMSRCGSTLTTQMLATSERFFVVSEPPVITKLLDPALTLTADYTKEELLRAIICAIESCRPKNTEFTFIKFRSWNTLFLDEFIKQFPKTKWMFVHRNGLEVLESVLRDPPGWLRSRATYAKYFSGFLGVEKNTLLMMSIDEYVARMLGALCREVNNLSSKDTFLLDYKDLKNLFFNNIAKIWGITLTDREIQLMDNASQLYSKDTAKTKLFEPDSEIKRAKTTKVQEEFIYRFVESERSRLVNT</sequence>
<comment type="caution">
    <text evidence="1">The sequence shown here is derived from an EMBL/GenBank/DDBJ whole genome shotgun (WGS) entry which is preliminary data.</text>
</comment>
<proteinExistence type="predicted"/>
<dbReference type="AlphaFoldDB" id="A0A0G0YQ71"/>
<name>A0A0G0YQ71_9BACT</name>
<dbReference type="Gene3D" id="3.40.50.300">
    <property type="entry name" value="P-loop containing nucleotide triphosphate hydrolases"/>
    <property type="match status" value="1"/>
</dbReference>
<evidence type="ECO:0000313" key="1">
    <source>
        <dbReference type="EMBL" id="KKS11801.1"/>
    </source>
</evidence>
<dbReference type="PANTHER" id="PTHR33844:SF1">
    <property type="entry name" value="SULFOTRANSFERASE DOMAIN-CONTAINING PROTEIN"/>
    <property type="match status" value="1"/>
</dbReference>